<evidence type="ECO:0000313" key="1">
    <source>
        <dbReference type="EMBL" id="NDO67586.1"/>
    </source>
</evidence>
<dbReference type="AlphaFoldDB" id="N2B2Z5"/>
<evidence type="ECO:0000313" key="3">
    <source>
        <dbReference type="Proteomes" id="UP000274920"/>
    </source>
</evidence>
<dbReference type="STRING" id="2044587.C824_00439"/>
<name>N2B2Z5_9FIRM</name>
<dbReference type="Proteomes" id="UP000474104">
    <property type="component" value="Unassembled WGS sequence"/>
</dbReference>
<reference evidence="2" key="1">
    <citation type="submission" date="2018-10" db="EMBL/GenBank/DDBJ databases">
        <title>Schaedlerella arabinophila gen. nov. sp. nov., isolated from the mouse intestinal tract and comparative analysis with the genome of the closely related altered Schaedler flora strain ASF502.</title>
        <authorList>
            <person name="Miyake S."/>
            <person name="Soh M."/>
            <person name="Seedorf H."/>
        </authorList>
    </citation>
    <scope>NUCLEOTIDE SEQUENCE [LARGE SCALE GENOMIC DNA]</scope>
    <source>
        <strain evidence="2">DSM 106076</strain>
    </source>
</reference>
<evidence type="ECO:0000313" key="4">
    <source>
        <dbReference type="Proteomes" id="UP000474104"/>
    </source>
</evidence>
<evidence type="ECO:0008006" key="5">
    <source>
        <dbReference type="Google" id="ProtNLM"/>
    </source>
</evidence>
<accession>N2B2Z5</accession>
<protein>
    <recommendedName>
        <fullName evidence="5">DUF2281 domain-containing protein</fullName>
    </recommendedName>
</protein>
<dbReference type="RefSeq" id="WP_004069005.1">
    <property type="nucleotide sequence ID" value="NZ_CASCYM010000013.1"/>
</dbReference>
<gene>
    <name evidence="2" type="ORF">EBB54_05930</name>
    <name evidence="1" type="ORF">FMM80_02135</name>
</gene>
<dbReference type="eggNOG" id="ENOG5030HFZ">
    <property type="taxonomic scope" value="Bacteria"/>
</dbReference>
<evidence type="ECO:0000313" key="2">
    <source>
        <dbReference type="EMBL" id="RRK30961.1"/>
    </source>
</evidence>
<sequence length="92" mass="10733">MSTLEKTIGLLETMPDDKIETIYAFVRFINSDAYKISSEIASIKAEDEHRVSESIEGLRILESFVGTLPEDFNYEQELEEARNEKYGRFDRY</sequence>
<dbReference type="Proteomes" id="UP000274920">
    <property type="component" value="Unassembled WGS sequence"/>
</dbReference>
<accession>A0A426DE03</accession>
<proteinExistence type="predicted"/>
<dbReference type="OrthoDB" id="2058083at2"/>
<dbReference type="HOGENOM" id="CLU_2408100_0_0_9"/>
<reference evidence="1 4" key="2">
    <citation type="submission" date="2019-07" db="EMBL/GenBank/DDBJ databases">
        <title>Draft genome sequences of 15 bacterial species constituting the stable defined intestinal microbiota of the GM15 gnotobiotic mouse model.</title>
        <authorList>
            <person name="Elie C."/>
            <person name="Mathieu A."/>
            <person name="Saliou A."/>
            <person name="Darnaud M."/>
            <person name="Leulier F."/>
            <person name="Tamellini A."/>
        </authorList>
    </citation>
    <scope>NUCLEOTIDE SEQUENCE [LARGE SCALE GENOMIC DNA]</scope>
    <source>
        <strain evidence="4">ASF 502</strain>
        <strain evidence="1">MD300</strain>
    </source>
</reference>
<dbReference type="EMBL" id="VIRB01000025">
    <property type="protein sequence ID" value="NDO67586.1"/>
    <property type="molecule type" value="Genomic_DNA"/>
</dbReference>
<comment type="caution">
    <text evidence="2">The sequence shown here is derived from an EMBL/GenBank/DDBJ whole genome shotgun (WGS) entry which is preliminary data.</text>
</comment>
<dbReference type="EMBL" id="RHJS01000002">
    <property type="protein sequence ID" value="RRK30961.1"/>
    <property type="molecule type" value="Genomic_DNA"/>
</dbReference>
<keyword evidence="3" id="KW-1185">Reference proteome</keyword>
<organism evidence="2 3">
    <name type="scientific">Schaedlerella arabinosiphila</name>
    <dbReference type="NCBI Taxonomy" id="2044587"/>
    <lineage>
        <taxon>Bacteria</taxon>
        <taxon>Bacillati</taxon>
        <taxon>Bacillota</taxon>
        <taxon>Clostridia</taxon>
        <taxon>Lachnospirales</taxon>
        <taxon>Lachnospiraceae</taxon>
        <taxon>Schaedlerella</taxon>
    </lineage>
</organism>